<proteinExistence type="predicted"/>
<sequence length="71" mass="7686">MGNGRRYLPEAAHTARRSGFRYVTDALGDLTLGLLRQRRIGHDRRYGYPVSLPFFAEAGPAVAGLVVIGAG</sequence>
<protein>
    <submittedName>
        <fullName evidence="2">Uncharacterized protein</fullName>
    </submittedName>
</protein>
<dbReference type="AlphaFoldDB" id="A0A1B4VCY1"/>
<reference evidence="2 3" key="1">
    <citation type="submission" date="2015-08" db="EMBL/GenBank/DDBJ databases">
        <title>Complete genome sequence of Sulfurifustis variabilis.</title>
        <authorList>
            <person name="Miura A."/>
            <person name="Kojima H."/>
            <person name="Fukui M."/>
        </authorList>
    </citation>
    <scope>NUCLEOTIDE SEQUENCE [LARGE SCALE GENOMIC DNA]</scope>
    <source>
        <strain evidence="3">skN76</strain>
    </source>
</reference>
<feature type="transmembrane region" description="Helical" evidence="1">
    <location>
        <begin position="46"/>
        <end position="70"/>
    </location>
</feature>
<name>A0A1B4VCY1_9GAMM</name>
<evidence type="ECO:0000256" key="1">
    <source>
        <dbReference type="SAM" id="Phobius"/>
    </source>
</evidence>
<organism evidence="2 3">
    <name type="scientific">Sulfurifustis variabilis</name>
    <dbReference type="NCBI Taxonomy" id="1675686"/>
    <lineage>
        <taxon>Bacteria</taxon>
        <taxon>Pseudomonadati</taxon>
        <taxon>Pseudomonadota</taxon>
        <taxon>Gammaproteobacteria</taxon>
        <taxon>Acidiferrobacterales</taxon>
        <taxon>Acidiferrobacteraceae</taxon>
        <taxon>Sulfurifustis</taxon>
    </lineage>
</organism>
<keyword evidence="3" id="KW-1185">Reference proteome</keyword>
<gene>
    <name evidence="2" type="ORF">SVA_0466</name>
</gene>
<evidence type="ECO:0000313" key="2">
    <source>
        <dbReference type="EMBL" id="BAU47047.1"/>
    </source>
</evidence>
<dbReference type="KEGG" id="sva:SVA_0466"/>
<dbReference type="Proteomes" id="UP000218899">
    <property type="component" value="Chromosome"/>
</dbReference>
<keyword evidence="1" id="KW-0812">Transmembrane</keyword>
<accession>A0A1B4VCY1</accession>
<dbReference type="EMBL" id="AP014936">
    <property type="protein sequence ID" value="BAU47047.1"/>
    <property type="molecule type" value="Genomic_DNA"/>
</dbReference>
<keyword evidence="1" id="KW-0472">Membrane</keyword>
<keyword evidence="1" id="KW-1133">Transmembrane helix</keyword>
<evidence type="ECO:0000313" key="3">
    <source>
        <dbReference type="Proteomes" id="UP000218899"/>
    </source>
</evidence>